<keyword evidence="5" id="KW-0479">Metal-binding</keyword>
<dbReference type="Proteomes" id="UP000006727">
    <property type="component" value="Chromosome 13"/>
</dbReference>
<dbReference type="AlphaFoldDB" id="A0A7I4AHR7"/>
<dbReference type="InterPro" id="IPR000433">
    <property type="entry name" value="Znf_ZZ"/>
</dbReference>
<dbReference type="GO" id="GO:0016020">
    <property type="term" value="C:membrane"/>
    <property type="evidence" value="ECO:0007669"/>
    <property type="project" value="UniProtKB-SubCell"/>
</dbReference>
<evidence type="ECO:0000256" key="6">
    <source>
        <dbReference type="ARBA" id="ARBA00022771"/>
    </source>
</evidence>
<dbReference type="FunFam" id="3.30.60.90:FF:000010">
    <property type="entry name" value="auxin transport protein BIG"/>
    <property type="match status" value="1"/>
</dbReference>
<keyword evidence="10" id="KW-0927">Auxin signaling pathway</keyword>
<sequence>MEIIKFTDLARDSWQAMGETYSLGVTHRHDSPCERSPRCLWHAQAQTIRFWECVRCPTYLLCENCHNAANDYVEEELGHVHDHPQRPYAYECDCCESQPIFRRRWRCQVCEDFEPCEECYHGVDDADMPSGHSKEHLMTAVEGIPNPNQRLMELSFAKPVSPQWAYRVDDMGVPLFRWSQRQHLANTLMKTVKDFEALQRDALPTATTSKEELSDSVVWTEH</sequence>
<evidence type="ECO:0000256" key="12">
    <source>
        <dbReference type="PROSITE-ProRule" id="PRU00228"/>
    </source>
</evidence>
<dbReference type="Pfam" id="PF00569">
    <property type="entry name" value="ZZ"/>
    <property type="match status" value="1"/>
</dbReference>
<evidence type="ECO:0000256" key="2">
    <source>
        <dbReference type="ARBA" id="ARBA00009970"/>
    </source>
</evidence>
<evidence type="ECO:0000313" key="14">
    <source>
        <dbReference type="EnsemblPlants" id="Pp3c13_19390V3.2"/>
    </source>
</evidence>
<feature type="domain" description="ZZ-type" evidence="13">
    <location>
        <begin position="87"/>
        <end position="146"/>
    </location>
</feature>
<comment type="similarity">
    <text evidence="2">Belongs to the UBR4 family.</text>
</comment>
<evidence type="ECO:0000256" key="1">
    <source>
        <dbReference type="ARBA" id="ARBA00004141"/>
    </source>
</evidence>
<protein>
    <recommendedName>
        <fullName evidence="11">Auxin transport protein BIG</fullName>
    </recommendedName>
</protein>
<dbReference type="EMBL" id="ABEU02000013">
    <property type="status" value="NOT_ANNOTATED_CDS"/>
    <property type="molecule type" value="Genomic_DNA"/>
</dbReference>
<dbReference type="GO" id="GO:0009734">
    <property type="term" value="P:auxin-activated signaling pathway"/>
    <property type="evidence" value="ECO:0007669"/>
    <property type="project" value="UniProtKB-KW"/>
</dbReference>
<evidence type="ECO:0000313" key="15">
    <source>
        <dbReference type="Proteomes" id="UP000006727"/>
    </source>
</evidence>
<reference evidence="14" key="3">
    <citation type="submission" date="2020-12" db="UniProtKB">
        <authorList>
            <consortium name="EnsemblPlants"/>
        </authorList>
    </citation>
    <scope>IDENTIFICATION</scope>
</reference>
<keyword evidence="3" id="KW-0217">Developmental protein</keyword>
<dbReference type="PROSITE" id="PS50135">
    <property type="entry name" value="ZF_ZZ_2"/>
    <property type="match status" value="1"/>
</dbReference>
<keyword evidence="8" id="KW-1133">Transmembrane helix</keyword>
<dbReference type="EnsemblPlants" id="Pp3c13_19390V3.2">
    <property type="protein sequence ID" value="Pp3c13_19390V3.2"/>
    <property type="gene ID" value="Pp3c13_19390"/>
</dbReference>
<proteinExistence type="inferred from homology"/>
<evidence type="ECO:0000256" key="10">
    <source>
        <dbReference type="ARBA" id="ARBA00023294"/>
    </source>
</evidence>
<dbReference type="Gene3D" id="3.30.60.90">
    <property type="match status" value="1"/>
</dbReference>
<evidence type="ECO:0000256" key="7">
    <source>
        <dbReference type="ARBA" id="ARBA00022833"/>
    </source>
</evidence>
<name>A0A7I4AHR7_PHYPA</name>
<dbReference type="SUPFAM" id="SSF57850">
    <property type="entry name" value="RING/U-box"/>
    <property type="match status" value="1"/>
</dbReference>
<dbReference type="GO" id="GO:0008270">
    <property type="term" value="F:zinc ion binding"/>
    <property type="evidence" value="ECO:0007669"/>
    <property type="project" value="UniProtKB-KW"/>
</dbReference>
<comment type="subcellular location">
    <subcellularLocation>
        <location evidence="1">Membrane</location>
        <topology evidence="1">Multi-pass membrane protein</topology>
    </subcellularLocation>
</comment>
<evidence type="ECO:0000256" key="4">
    <source>
        <dbReference type="ARBA" id="ARBA00022692"/>
    </source>
</evidence>
<organism evidence="14 15">
    <name type="scientific">Physcomitrium patens</name>
    <name type="common">Spreading-leaved earth moss</name>
    <name type="synonym">Physcomitrella patens</name>
    <dbReference type="NCBI Taxonomy" id="3218"/>
    <lineage>
        <taxon>Eukaryota</taxon>
        <taxon>Viridiplantae</taxon>
        <taxon>Streptophyta</taxon>
        <taxon>Embryophyta</taxon>
        <taxon>Bryophyta</taxon>
        <taxon>Bryophytina</taxon>
        <taxon>Bryopsida</taxon>
        <taxon>Funariidae</taxon>
        <taxon>Funariales</taxon>
        <taxon>Funariaceae</taxon>
        <taxon>Physcomitrium</taxon>
    </lineage>
</organism>
<keyword evidence="7" id="KW-0862">Zinc</keyword>
<keyword evidence="6 12" id="KW-0863">Zinc-finger</keyword>
<evidence type="ECO:0000256" key="9">
    <source>
        <dbReference type="ARBA" id="ARBA00023136"/>
    </source>
</evidence>
<evidence type="ECO:0000256" key="11">
    <source>
        <dbReference type="ARBA" id="ARBA00070858"/>
    </source>
</evidence>
<reference evidence="14 15" key="1">
    <citation type="journal article" date="2008" name="Science">
        <title>The Physcomitrella genome reveals evolutionary insights into the conquest of land by plants.</title>
        <authorList>
            <person name="Rensing S."/>
            <person name="Lang D."/>
            <person name="Zimmer A."/>
            <person name="Terry A."/>
            <person name="Salamov A."/>
            <person name="Shapiro H."/>
            <person name="Nishiyama T."/>
            <person name="Perroud P.-F."/>
            <person name="Lindquist E."/>
            <person name="Kamisugi Y."/>
            <person name="Tanahashi T."/>
            <person name="Sakakibara K."/>
            <person name="Fujita T."/>
            <person name="Oishi K."/>
            <person name="Shin-I T."/>
            <person name="Kuroki Y."/>
            <person name="Toyoda A."/>
            <person name="Suzuki Y."/>
            <person name="Hashimoto A."/>
            <person name="Yamaguchi K."/>
            <person name="Sugano A."/>
            <person name="Kohara Y."/>
            <person name="Fujiyama A."/>
            <person name="Anterola A."/>
            <person name="Aoki S."/>
            <person name="Ashton N."/>
            <person name="Barbazuk W.B."/>
            <person name="Barker E."/>
            <person name="Bennetzen J."/>
            <person name="Bezanilla M."/>
            <person name="Blankenship R."/>
            <person name="Cho S.H."/>
            <person name="Dutcher S."/>
            <person name="Estelle M."/>
            <person name="Fawcett J.A."/>
            <person name="Gundlach H."/>
            <person name="Hanada K."/>
            <person name="Heyl A."/>
            <person name="Hicks K.A."/>
            <person name="Hugh J."/>
            <person name="Lohr M."/>
            <person name="Mayer K."/>
            <person name="Melkozernov A."/>
            <person name="Murata T."/>
            <person name="Nelson D."/>
            <person name="Pils B."/>
            <person name="Prigge M."/>
            <person name="Reiss B."/>
            <person name="Renner T."/>
            <person name="Rombauts S."/>
            <person name="Rushton P."/>
            <person name="Sanderfoot A."/>
            <person name="Schween G."/>
            <person name="Shiu S.-H."/>
            <person name="Stueber K."/>
            <person name="Theodoulou F.L."/>
            <person name="Tu H."/>
            <person name="Van de Peer Y."/>
            <person name="Verrier P.J."/>
            <person name="Waters E."/>
            <person name="Wood A."/>
            <person name="Yang L."/>
            <person name="Cove D."/>
            <person name="Cuming A."/>
            <person name="Hasebe M."/>
            <person name="Lucas S."/>
            <person name="Mishler D.B."/>
            <person name="Reski R."/>
            <person name="Grigoriev I."/>
            <person name="Quatrano R.S."/>
            <person name="Boore J.L."/>
        </authorList>
    </citation>
    <scope>NUCLEOTIDE SEQUENCE [LARGE SCALE GENOMIC DNA]</scope>
    <source>
        <strain evidence="14 15">cv. Gransden 2004</strain>
    </source>
</reference>
<reference evidence="14 15" key="2">
    <citation type="journal article" date="2018" name="Plant J.">
        <title>The Physcomitrella patens chromosome-scale assembly reveals moss genome structure and evolution.</title>
        <authorList>
            <person name="Lang D."/>
            <person name="Ullrich K.K."/>
            <person name="Murat F."/>
            <person name="Fuchs J."/>
            <person name="Jenkins J."/>
            <person name="Haas F.B."/>
            <person name="Piednoel M."/>
            <person name="Gundlach H."/>
            <person name="Van Bel M."/>
            <person name="Meyberg R."/>
            <person name="Vives C."/>
            <person name="Morata J."/>
            <person name="Symeonidi A."/>
            <person name="Hiss M."/>
            <person name="Muchero W."/>
            <person name="Kamisugi Y."/>
            <person name="Saleh O."/>
            <person name="Blanc G."/>
            <person name="Decker E.L."/>
            <person name="van Gessel N."/>
            <person name="Grimwood J."/>
            <person name="Hayes R.D."/>
            <person name="Graham S.W."/>
            <person name="Gunter L.E."/>
            <person name="McDaniel S.F."/>
            <person name="Hoernstein S.N.W."/>
            <person name="Larsson A."/>
            <person name="Li F.W."/>
            <person name="Perroud P.F."/>
            <person name="Phillips J."/>
            <person name="Ranjan P."/>
            <person name="Rokshar D.S."/>
            <person name="Rothfels C.J."/>
            <person name="Schneider L."/>
            <person name="Shu S."/>
            <person name="Stevenson D.W."/>
            <person name="Thummler F."/>
            <person name="Tillich M."/>
            <person name="Villarreal Aguilar J.C."/>
            <person name="Widiez T."/>
            <person name="Wong G.K."/>
            <person name="Wymore A."/>
            <person name="Zhang Y."/>
            <person name="Zimmer A.D."/>
            <person name="Quatrano R.S."/>
            <person name="Mayer K.F.X."/>
            <person name="Goodstein D."/>
            <person name="Casacuberta J.M."/>
            <person name="Vandepoele K."/>
            <person name="Reski R."/>
            <person name="Cuming A.C."/>
            <person name="Tuskan G.A."/>
            <person name="Maumus F."/>
            <person name="Salse J."/>
            <person name="Schmutz J."/>
            <person name="Rensing S.A."/>
        </authorList>
    </citation>
    <scope>NUCLEOTIDE SEQUENCE [LARGE SCALE GENOMIC DNA]</scope>
    <source>
        <strain evidence="14 15">cv. Gransden 2004</strain>
    </source>
</reference>
<dbReference type="CDD" id="cd02249">
    <property type="entry name" value="ZZ"/>
    <property type="match status" value="1"/>
</dbReference>
<evidence type="ECO:0000256" key="5">
    <source>
        <dbReference type="ARBA" id="ARBA00022723"/>
    </source>
</evidence>
<evidence type="ECO:0000256" key="3">
    <source>
        <dbReference type="ARBA" id="ARBA00022473"/>
    </source>
</evidence>
<keyword evidence="9" id="KW-0472">Membrane</keyword>
<dbReference type="InterPro" id="IPR043145">
    <property type="entry name" value="Znf_ZZ_sf"/>
</dbReference>
<keyword evidence="15" id="KW-1185">Reference proteome</keyword>
<evidence type="ECO:0000256" key="8">
    <source>
        <dbReference type="ARBA" id="ARBA00022989"/>
    </source>
</evidence>
<dbReference type="Gramene" id="Pp3c13_19390V3.2">
    <property type="protein sequence ID" value="Pp3c13_19390V3.2"/>
    <property type="gene ID" value="Pp3c13_19390"/>
</dbReference>
<keyword evidence="4" id="KW-0812">Transmembrane</keyword>
<accession>A0A7I4AHR7</accession>
<evidence type="ECO:0000259" key="13">
    <source>
        <dbReference type="PROSITE" id="PS50135"/>
    </source>
</evidence>